<dbReference type="Gene3D" id="3.40.50.300">
    <property type="entry name" value="P-loop containing nucleotide triphosphate hydrolases"/>
    <property type="match status" value="1"/>
</dbReference>
<protein>
    <submittedName>
        <fullName evidence="7">Dipeptide transport system ATP-binding protein</fullName>
    </submittedName>
</protein>
<proteinExistence type="inferred from homology"/>
<accession>A0A562SLJ9</accession>
<dbReference type="GO" id="GO:0005524">
    <property type="term" value="F:ATP binding"/>
    <property type="evidence" value="ECO:0007669"/>
    <property type="project" value="UniProtKB-KW"/>
</dbReference>
<dbReference type="OrthoDB" id="9802264at2"/>
<organism evidence="7 8">
    <name type="scientific">Roseibium hamelinense</name>
    <dbReference type="NCBI Taxonomy" id="150831"/>
    <lineage>
        <taxon>Bacteria</taxon>
        <taxon>Pseudomonadati</taxon>
        <taxon>Pseudomonadota</taxon>
        <taxon>Alphaproteobacteria</taxon>
        <taxon>Hyphomicrobiales</taxon>
        <taxon>Stappiaceae</taxon>
        <taxon>Roseibium</taxon>
    </lineage>
</organism>
<comment type="similarity">
    <text evidence="2">Belongs to the ABC transporter superfamily.</text>
</comment>
<keyword evidence="5 7" id="KW-0067">ATP-binding</keyword>
<dbReference type="GO" id="GO:0005886">
    <property type="term" value="C:plasma membrane"/>
    <property type="evidence" value="ECO:0007669"/>
    <property type="project" value="UniProtKB-SubCell"/>
</dbReference>
<evidence type="ECO:0000256" key="2">
    <source>
        <dbReference type="ARBA" id="ARBA00005417"/>
    </source>
</evidence>
<dbReference type="CDD" id="cd03257">
    <property type="entry name" value="ABC_NikE_OppD_transporters"/>
    <property type="match status" value="1"/>
</dbReference>
<evidence type="ECO:0000259" key="6">
    <source>
        <dbReference type="PROSITE" id="PS50893"/>
    </source>
</evidence>
<dbReference type="InterPro" id="IPR003439">
    <property type="entry name" value="ABC_transporter-like_ATP-bd"/>
</dbReference>
<feature type="domain" description="ABC transporter" evidence="6">
    <location>
        <begin position="7"/>
        <end position="256"/>
    </location>
</feature>
<dbReference type="FunFam" id="3.40.50.300:FF:000016">
    <property type="entry name" value="Oligopeptide ABC transporter ATP-binding component"/>
    <property type="match status" value="1"/>
</dbReference>
<dbReference type="PANTHER" id="PTHR43776">
    <property type="entry name" value="TRANSPORT ATP-BINDING PROTEIN"/>
    <property type="match status" value="1"/>
</dbReference>
<dbReference type="PROSITE" id="PS00211">
    <property type="entry name" value="ABC_TRANSPORTER_1"/>
    <property type="match status" value="1"/>
</dbReference>
<dbReference type="NCBIfam" id="NF008453">
    <property type="entry name" value="PRK11308.1"/>
    <property type="match status" value="1"/>
</dbReference>
<dbReference type="GO" id="GO:0055085">
    <property type="term" value="P:transmembrane transport"/>
    <property type="evidence" value="ECO:0007669"/>
    <property type="project" value="UniProtKB-ARBA"/>
</dbReference>
<keyword evidence="3" id="KW-0813">Transport</keyword>
<dbReference type="EMBL" id="VLLF01000009">
    <property type="protein sequence ID" value="TWI82179.1"/>
    <property type="molecule type" value="Genomic_DNA"/>
</dbReference>
<evidence type="ECO:0000256" key="4">
    <source>
        <dbReference type="ARBA" id="ARBA00022741"/>
    </source>
</evidence>
<dbReference type="Pfam" id="PF08352">
    <property type="entry name" value="oligo_HPY"/>
    <property type="match status" value="1"/>
</dbReference>
<dbReference type="SUPFAM" id="SSF52540">
    <property type="entry name" value="P-loop containing nucleoside triphosphate hydrolases"/>
    <property type="match status" value="1"/>
</dbReference>
<keyword evidence="4" id="KW-0547">Nucleotide-binding</keyword>
<dbReference type="InterPro" id="IPR027417">
    <property type="entry name" value="P-loop_NTPase"/>
</dbReference>
<dbReference type="AlphaFoldDB" id="A0A562SLJ9"/>
<dbReference type="InterPro" id="IPR050319">
    <property type="entry name" value="ABC_transp_ATP-bind"/>
</dbReference>
<sequence>MSGDTILKVRDLYRVYETKATMFRKAKSLTAVKGVSFDVERGTTLAVVGESGCGKSTLARMLTMIDAQSSGSIEVDGLPINIAKTGISKEMRQRVQIVFQNPYGSLNPRQKIGDVLEEPLLLNTDMPAVERRDLALQMLQKVGLQPEHYGRYPHMFSGGQRQRIAIARAIMLKPKLLVLDEPVSALDLSVQAQILNLLKDLQDEMGLTYVFISHDLSVVRYLSDKVMVMYFGEVVEYGTRDEVFNAPQHDYTKKLFAATPQADVASIRKRLALKADAA</sequence>
<gene>
    <name evidence="7" type="ORF">JM93_03523</name>
</gene>
<dbReference type="InterPro" id="IPR003593">
    <property type="entry name" value="AAA+_ATPase"/>
</dbReference>
<evidence type="ECO:0000256" key="3">
    <source>
        <dbReference type="ARBA" id="ARBA00022448"/>
    </source>
</evidence>
<comment type="subcellular location">
    <subcellularLocation>
        <location evidence="1">Cell inner membrane</location>
        <topology evidence="1">Peripheral membrane protein</topology>
    </subcellularLocation>
</comment>
<reference evidence="7 8" key="1">
    <citation type="submission" date="2019-07" db="EMBL/GenBank/DDBJ databases">
        <title>Genomic Encyclopedia of Archaeal and Bacterial Type Strains, Phase II (KMG-II): from individual species to whole genera.</title>
        <authorList>
            <person name="Goeker M."/>
        </authorList>
    </citation>
    <scope>NUCLEOTIDE SEQUENCE [LARGE SCALE GENOMIC DNA]</scope>
    <source>
        <strain evidence="7 8">ATCC BAA-252</strain>
    </source>
</reference>
<dbReference type="PROSITE" id="PS50893">
    <property type="entry name" value="ABC_TRANSPORTER_2"/>
    <property type="match status" value="1"/>
</dbReference>
<dbReference type="InterPro" id="IPR013563">
    <property type="entry name" value="Oligopep_ABC_C"/>
</dbReference>
<evidence type="ECO:0000313" key="8">
    <source>
        <dbReference type="Proteomes" id="UP000320593"/>
    </source>
</evidence>
<name>A0A562SLJ9_9HYPH</name>
<comment type="caution">
    <text evidence="7">The sequence shown here is derived from an EMBL/GenBank/DDBJ whole genome shotgun (WGS) entry which is preliminary data.</text>
</comment>
<dbReference type="GO" id="GO:0016887">
    <property type="term" value="F:ATP hydrolysis activity"/>
    <property type="evidence" value="ECO:0007669"/>
    <property type="project" value="InterPro"/>
</dbReference>
<evidence type="ECO:0000256" key="1">
    <source>
        <dbReference type="ARBA" id="ARBA00004417"/>
    </source>
</evidence>
<dbReference type="RefSeq" id="WP_145345931.1">
    <property type="nucleotide sequence ID" value="NZ_SMLY01000084.1"/>
</dbReference>
<evidence type="ECO:0000256" key="5">
    <source>
        <dbReference type="ARBA" id="ARBA00022840"/>
    </source>
</evidence>
<keyword evidence="8" id="KW-1185">Reference proteome</keyword>
<dbReference type="GO" id="GO:0015833">
    <property type="term" value="P:peptide transport"/>
    <property type="evidence" value="ECO:0007669"/>
    <property type="project" value="InterPro"/>
</dbReference>
<dbReference type="SMART" id="SM00382">
    <property type="entry name" value="AAA"/>
    <property type="match status" value="1"/>
</dbReference>
<dbReference type="PANTHER" id="PTHR43776:SF6">
    <property type="entry name" value="DIPEPTIDE TRANSPORT ATP-BINDING PROTEIN DPPF"/>
    <property type="match status" value="1"/>
</dbReference>
<dbReference type="Proteomes" id="UP000320593">
    <property type="component" value="Unassembled WGS sequence"/>
</dbReference>
<dbReference type="InterPro" id="IPR017871">
    <property type="entry name" value="ABC_transporter-like_CS"/>
</dbReference>
<evidence type="ECO:0000313" key="7">
    <source>
        <dbReference type="EMBL" id="TWI82179.1"/>
    </source>
</evidence>
<dbReference type="Pfam" id="PF00005">
    <property type="entry name" value="ABC_tran"/>
    <property type="match status" value="1"/>
</dbReference>